<name>A0AAP0ND41_LIQFO</name>
<keyword evidence="1" id="KW-1133">Transmembrane helix</keyword>
<dbReference type="Proteomes" id="UP001415857">
    <property type="component" value="Unassembled WGS sequence"/>
</dbReference>
<reference evidence="2 3" key="1">
    <citation type="journal article" date="2024" name="Plant J.">
        <title>Genome sequences and population genomics reveal climatic adaptation and genomic divergence between two closely related sweetgum species.</title>
        <authorList>
            <person name="Xu W.Q."/>
            <person name="Ren C.Q."/>
            <person name="Zhang X.Y."/>
            <person name="Comes H.P."/>
            <person name="Liu X.H."/>
            <person name="Li Y.G."/>
            <person name="Kettle C.J."/>
            <person name="Jalonen R."/>
            <person name="Gaisberger H."/>
            <person name="Ma Y.Z."/>
            <person name="Qiu Y.X."/>
        </authorList>
    </citation>
    <scope>NUCLEOTIDE SEQUENCE [LARGE SCALE GENOMIC DNA]</scope>
    <source>
        <strain evidence="2">Hangzhou</strain>
    </source>
</reference>
<organism evidence="2 3">
    <name type="scientific">Liquidambar formosana</name>
    <name type="common">Formosan gum</name>
    <dbReference type="NCBI Taxonomy" id="63359"/>
    <lineage>
        <taxon>Eukaryota</taxon>
        <taxon>Viridiplantae</taxon>
        <taxon>Streptophyta</taxon>
        <taxon>Embryophyta</taxon>
        <taxon>Tracheophyta</taxon>
        <taxon>Spermatophyta</taxon>
        <taxon>Magnoliopsida</taxon>
        <taxon>eudicotyledons</taxon>
        <taxon>Gunneridae</taxon>
        <taxon>Pentapetalae</taxon>
        <taxon>Saxifragales</taxon>
        <taxon>Altingiaceae</taxon>
        <taxon>Liquidambar</taxon>
    </lineage>
</organism>
<evidence type="ECO:0000313" key="2">
    <source>
        <dbReference type="EMBL" id="KAK9269992.1"/>
    </source>
</evidence>
<keyword evidence="3" id="KW-1185">Reference proteome</keyword>
<dbReference type="PANTHER" id="PTHR48048:SF20">
    <property type="entry name" value="GLYCOSYLTRANSFERASE"/>
    <property type="match status" value="1"/>
</dbReference>
<feature type="transmembrane region" description="Helical" evidence="1">
    <location>
        <begin position="131"/>
        <end position="150"/>
    </location>
</feature>
<evidence type="ECO:0000313" key="3">
    <source>
        <dbReference type="Proteomes" id="UP001415857"/>
    </source>
</evidence>
<dbReference type="FunFam" id="3.40.50.2000:FF:000095">
    <property type="entry name" value="Glycosyltransferase"/>
    <property type="match status" value="1"/>
</dbReference>
<dbReference type="EMBL" id="JBBPBK010000014">
    <property type="protein sequence ID" value="KAK9269992.1"/>
    <property type="molecule type" value="Genomic_DNA"/>
</dbReference>
<dbReference type="GO" id="GO:0035251">
    <property type="term" value="F:UDP-glucosyltransferase activity"/>
    <property type="evidence" value="ECO:0007669"/>
    <property type="project" value="InterPro"/>
</dbReference>
<dbReference type="AlphaFoldDB" id="A0AAP0ND41"/>
<evidence type="ECO:0000256" key="1">
    <source>
        <dbReference type="SAM" id="Phobius"/>
    </source>
</evidence>
<accession>A0AAP0ND41</accession>
<keyword evidence="1" id="KW-0812">Transmembrane</keyword>
<keyword evidence="1" id="KW-0472">Membrane</keyword>
<dbReference type="SUPFAM" id="SSF53756">
    <property type="entry name" value="UDP-Glycosyltransferase/glycogen phosphorylase"/>
    <property type="match status" value="1"/>
</dbReference>
<dbReference type="InterPro" id="IPR050481">
    <property type="entry name" value="UDP-glycosyltransf_plant"/>
</dbReference>
<dbReference type="Gene3D" id="3.40.50.2000">
    <property type="entry name" value="Glycogen Phosphorylase B"/>
    <property type="match status" value="1"/>
</dbReference>
<proteinExistence type="predicted"/>
<protein>
    <submittedName>
        <fullName evidence="2">Uncharacterized protein</fullName>
    </submittedName>
</protein>
<comment type="caution">
    <text evidence="2">The sequence shown here is derived from an EMBL/GenBank/DDBJ whole genome shotgun (WGS) entry which is preliminary data.</text>
</comment>
<gene>
    <name evidence="2" type="ORF">L1049_025565</name>
</gene>
<sequence length="253" mass="28304">MQDTIVLYPAPGMGHVVPMVELGKLILHHCNHKFSIIILFTTDPNDTPDTNSYIHRIAQTHPSITFRRFPSVSVDTSPSRSPAAIKFNFIRLNTTNVLHSLQEISKTTTVRALVIDMFCASALPIARELKIPTYFFFTSGAAALIFFLYFPTIHQQTAKSFTVDLTTTHLHFPGLPPLRATDVPEPLLDRDDPAYDDVLYYCDHLPKADGIIVNTFDELEPNALKVIADGACVPDAPTLPVYYIGPVDRRRLQ</sequence>
<dbReference type="PANTHER" id="PTHR48048">
    <property type="entry name" value="GLYCOSYLTRANSFERASE"/>
    <property type="match status" value="1"/>
</dbReference>